<keyword evidence="4" id="KW-0788">Thiol protease</keyword>
<evidence type="ECO:0000313" key="7">
    <source>
        <dbReference type="EMBL" id="SNX98128.1"/>
    </source>
</evidence>
<evidence type="ECO:0000256" key="4">
    <source>
        <dbReference type="ARBA" id="ARBA00022807"/>
    </source>
</evidence>
<dbReference type="GO" id="GO:0008234">
    <property type="term" value="F:cysteine-type peptidase activity"/>
    <property type="evidence" value="ECO:0007669"/>
    <property type="project" value="UniProtKB-KW"/>
</dbReference>
<feature type="domain" description="NlpC/P60" evidence="6">
    <location>
        <begin position="427"/>
        <end position="546"/>
    </location>
</feature>
<feature type="compositionally biased region" description="Low complexity" evidence="5">
    <location>
        <begin position="88"/>
        <end position="127"/>
    </location>
</feature>
<dbReference type="PANTHER" id="PTHR47359">
    <property type="entry name" value="PEPTIDOGLYCAN DL-ENDOPEPTIDASE CWLO"/>
    <property type="match status" value="1"/>
</dbReference>
<dbReference type="GO" id="GO:0004180">
    <property type="term" value="F:carboxypeptidase activity"/>
    <property type="evidence" value="ECO:0007669"/>
    <property type="project" value="UniProtKB-KW"/>
</dbReference>
<keyword evidence="7" id="KW-0121">Carboxypeptidase</keyword>
<evidence type="ECO:0000256" key="5">
    <source>
        <dbReference type="SAM" id="MobiDB-lite"/>
    </source>
</evidence>
<dbReference type="Gene3D" id="3.30.1380.10">
    <property type="match status" value="1"/>
</dbReference>
<keyword evidence="3" id="KW-0378">Hydrolase</keyword>
<feature type="region of interest" description="Disordered" evidence="5">
    <location>
        <begin position="24"/>
        <end position="148"/>
    </location>
</feature>
<dbReference type="SUPFAM" id="SSF54001">
    <property type="entry name" value="Cysteine proteinases"/>
    <property type="match status" value="1"/>
</dbReference>
<dbReference type="Pfam" id="PF00877">
    <property type="entry name" value="NLPC_P60"/>
    <property type="match status" value="1"/>
</dbReference>
<accession>A0A285EG79</accession>
<evidence type="ECO:0000256" key="2">
    <source>
        <dbReference type="ARBA" id="ARBA00022670"/>
    </source>
</evidence>
<dbReference type="RefSeq" id="WP_245853980.1">
    <property type="nucleotide sequence ID" value="NZ_JACHXB010000001.1"/>
</dbReference>
<dbReference type="Gene3D" id="3.90.1720.10">
    <property type="entry name" value="endopeptidase domain like (from Nostoc punctiforme)"/>
    <property type="match status" value="1"/>
</dbReference>
<comment type="similarity">
    <text evidence="1">Belongs to the peptidase C40 family.</text>
</comment>
<organism evidence="7 8">
    <name type="scientific">Geodermatophilus sabuli</name>
    <dbReference type="NCBI Taxonomy" id="1564158"/>
    <lineage>
        <taxon>Bacteria</taxon>
        <taxon>Bacillati</taxon>
        <taxon>Actinomycetota</taxon>
        <taxon>Actinomycetes</taxon>
        <taxon>Geodermatophilales</taxon>
        <taxon>Geodermatophilaceae</taxon>
        <taxon>Geodermatophilus</taxon>
    </lineage>
</organism>
<dbReference type="EMBL" id="OBDO01000009">
    <property type="protein sequence ID" value="SNX98128.1"/>
    <property type="molecule type" value="Genomic_DNA"/>
</dbReference>
<reference evidence="7 8" key="1">
    <citation type="submission" date="2017-09" db="EMBL/GenBank/DDBJ databases">
        <authorList>
            <person name="Ehlers B."/>
            <person name="Leendertz F.H."/>
        </authorList>
    </citation>
    <scope>NUCLEOTIDE SEQUENCE [LARGE SCALE GENOMIC DNA]</scope>
    <source>
        <strain evidence="7 8">DSM 46844</strain>
    </source>
</reference>
<dbReference type="InterPro" id="IPR051794">
    <property type="entry name" value="PG_Endopeptidase_C40"/>
</dbReference>
<proteinExistence type="inferred from homology"/>
<dbReference type="Proteomes" id="UP000219514">
    <property type="component" value="Unassembled WGS sequence"/>
</dbReference>
<dbReference type="InterPro" id="IPR009045">
    <property type="entry name" value="Zn_M74/Hedgehog-like"/>
</dbReference>
<name>A0A285EG79_9ACTN</name>
<evidence type="ECO:0000313" key="8">
    <source>
        <dbReference type="Proteomes" id="UP000219514"/>
    </source>
</evidence>
<dbReference type="PANTHER" id="PTHR47359:SF3">
    <property type="entry name" value="NLP_P60 DOMAIN-CONTAINING PROTEIN-RELATED"/>
    <property type="match status" value="1"/>
</dbReference>
<sequence length="706" mass="71384">MPAPRTGGPRGGSAPADRQAALIAAARQAAARRAAGPAVRATTPRTPAGRASTPRTPARAATPRAASTRSPGTTASAAAARPRLTPEQAQALRAALAARAAGSATAGRGTRTGTAPRRPTAGTSRSRTAQRSRRRTKRSRTARPGVPPVGRRRWQVRLTLAALGLVLPVLAGLLAPGTQATGTAAEPTDSTSLALAAQGTMLDGAVRYRALQADLAARRAEFQQAQDAERVARDRLATSRAAVGTHAAALYRSSPESRYPLLSLSVQRPAATPDVLHSEALAEQAGRDLERTVVRADRAQADLALATRRTATAQAAVAAVERQAAAVLEGVREHADGLRTDVTAQLAALGTGPSAGPQQTTNQQALRRWQDYLGGLTVAGITPPPAAALADPAALPPGLSPALDGAGQPVPGVAWAVVGSQPVTVLPAETVAAVSSALAQVGKPYVPGGAGPDVYDCGGLAAGAWLLAGYALPTGSSDQWAGGAAVPLAQLQVGDLVFADGGADVGVYLGEGQVVAASAATYQVGVRALPDGAAAVRVTLPAPAQTNPALPAGTAGRGACGAPPAPVGPVSPAWGGWSNGRIPSGTLCSIARGHALRCDAAAGYTALATAFETAFGRPLCITDSYRPHATQVTAFRAKPALAAVPGTSNHGWALAVDLCGGINVAGTAQNAWMAENAGRFGFVQPDWARPGGEKPEPWHWEFGLLS</sequence>
<dbReference type="InterPro" id="IPR003709">
    <property type="entry name" value="VanY-like_core_dom"/>
</dbReference>
<dbReference type="InterPro" id="IPR038765">
    <property type="entry name" value="Papain-like_cys_pep_sf"/>
</dbReference>
<keyword evidence="8" id="KW-1185">Reference proteome</keyword>
<keyword evidence="2" id="KW-0645">Protease</keyword>
<dbReference type="InterPro" id="IPR000064">
    <property type="entry name" value="NLP_P60_dom"/>
</dbReference>
<dbReference type="GO" id="GO:0006508">
    <property type="term" value="P:proteolysis"/>
    <property type="evidence" value="ECO:0007669"/>
    <property type="project" value="UniProtKB-KW"/>
</dbReference>
<dbReference type="PROSITE" id="PS51935">
    <property type="entry name" value="NLPC_P60"/>
    <property type="match status" value="1"/>
</dbReference>
<dbReference type="CDD" id="cd14814">
    <property type="entry name" value="Peptidase_M15"/>
    <property type="match status" value="1"/>
</dbReference>
<feature type="compositionally biased region" description="Low complexity" evidence="5">
    <location>
        <begin position="24"/>
        <end position="69"/>
    </location>
</feature>
<evidence type="ECO:0000256" key="3">
    <source>
        <dbReference type="ARBA" id="ARBA00022801"/>
    </source>
</evidence>
<protein>
    <submittedName>
        <fullName evidence="7">D-alanyl-D-alanine carboxypeptidase</fullName>
    </submittedName>
</protein>
<dbReference type="Pfam" id="PF02557">
    <property type="entry name" value="VanY"/>
    <property type="match status" value="1"/>
</dbReference>
<feature type="compositionally biased region" description="Basic residues" evidence="5">
    <location>
        <begin position="128"/>
        <end position="141"/>
    </location>
</feature>
<dbReference type="SUPFAM" id="SSF55166">
    <property type="entry name" value="Hedgehog/DD-peptidase"/>
    <property type="match status" value="1"/>
</dbReference>
<dbReference type="AlphaFoldDB" id="A0A285EG79"/>
<evidence type="ECO:0000259" key="6">
    <source>
        <dbReference type="PROSITE" id="PS51935"/>
    </source>
</evidence>
<evidence type="ECO:0000256" key="1">
    <source>
        <dbReference type="ARBA" id="ARBA00007074"/>
    </source>
</evidence>
<gene>
    <name evidence="7" type="ORF">SAMN06893097_109208</name>
</gene>